<comment type="subcellular location">
    <subcellularLocation>
        <location evidence="1">Cell membrane</location>
        <topology evidence="1">Multi-pass membrane protein</topology>
    </subcellularLocation>
</comment>
<evidence type="ECO:0000313" key="10">
    <source>
        <dbReference type="EMBL" id="HIU46647.1"/>
    </source>
</evidence>
<keyword evidence="3" id="KW-1003">Cell membrane</keyword>
<dbReference type="InterPro" id="IPR052157">
    <property type="entry name" value="BCAA_transport_permease"/>
</dbReference>
<protein>
    <submittedName>
        <fullName evidence="10">Branched-chain amino acid ABC transporter permease</fullName>
    </submittedName>
</protein>
<dbReference type="GO" id="GO:0006865">
    <property type="term" value="P:amino acid transport"/>
    <property type="evidence" value="ECO:0007669"/>
    <property type="project" value="UniProtKB-KW"/>
</dbReference>
<dbReference type="InterPro" id="IPR001851">
    <property type="entry name" value="ABC_transp_permease"/>
</dbReference>
<feature type="transmembrane region" description="Helical" evidence="9">
    <location>
        <begin position="94"/>
        <end position="116"/>
    </location>
</feature>
<evidence type="ECO:0000256" key="3">
    <source>
        <dbReference type="ARBA" id="ARBA00022475"/>
    </source>
</evidence>
<dbReference type="EMBL" id="DVNK01000035">
    <property type="protein sequence ID" value="HIU46647.1"/>
    <property type="molecule type" value="Genomic_DNA"/>
</dbReference>
<reference evidence="10" key="2">
    <citation type="journal article" date="2021" name="PeerJ">
        <title>Extensive microbial diversity within the chicken gut microbiome revealed by metagenomics and culture.</title>
        <authorList>
            <person name="Gilroy R."/>
            <person name="Ravi A."/>
            <person name="Getino M."/>
            <person name="Pursley I."/>
            <person name="Horton D.L."/>
            <person name="Alikhan N.F."/>
            <person name="Baker D."/>
            <person name="Gharbi K."/>
            <person name="Hall N."/>
            <person name="Watson M."/>
            <person name="Adriaenssens E.M."/>
            <person name="Foster-Nyarko E."/>
            <person name="Jarju S."/>
            <person name="Secka A."/>
            <person name="Antonio M."/>
            <person name="Oren A."/>
            <person name="Chaudhuri R.R."/>
            <person name="La Ragione R."/>
            <person name="Hildebrand F."/>
            <person name="Pallen M.J."/>
        </authorList>
    </citation>
    <scope>NUCLEOTIDE SEQUENCE</scope>
    <source>
        <strain evidence="10">ChiSxjej2B14-8506</strain>
    </source>
</reference>
<comment type="caution">
    <text evidence="10">The sequence shown here is derived from an EMBL/GenBank/DDBJ whole genome shotgun (WGS) entry which is preliminary data.</text>
</comment>
<evidence type="ECO:0000256" key="6">
    <source>
        <dbReference type="ARBA" id="ARBA00022989"/>
    </source>
</evidence>
<sequence>MQQFIQQLINGIALGGLYALTAIGYSLVYGVMELVNFSHSAVYMLGAYIFYILFEICGAPLWLSVPGALIAAGITGLVIQKVALTPFARKQLPLVYSLIATIGLSIVIQNAMLLIMGSETRRFPTLFEGMFWDVADFRISVLTLFIIGLSIALITALSLFLKLTRLGQAMRATAQNRFAATLMGIPAGRIVALCFFVGGVLAAVAGILSSMNYRSVDISIGTSMGVKAFAATVLGGIGSVGGAALGGLIIGISEVLVAGYISASLRDMAAYIILIAILIIRPSGLMGARAQRRV</sequence>
<gene>
    <name evidence="10" type="ORF">IAC59_05265</name>
</gene>
<feature type="transmembrane region" description="Helical" evidence="9">
    <location>
        <begin position="12"/>
        <end position="31"/>
    </location>
</feature>
<dbReference type="CDD" id="cd06582">
    <property type="entry name" value="TM_PBP1_LivH_like"/>
    <property type="match status" value="1"/>
</dbReference>
<evidence type="ECO:0000256" key="2">
    <source>
        <dbReference type="ARBA" id="ARBA00022448"/>
    </source>
</evidence>
<proteinExistence type="inferred from homology"/>
<evidence type="ECO:0000256" key="8">
    <source>
        <dbReference type="ARBA" id="ARBA00037998"/>
    </source>
</evidence>
<feature type="transmembrane region" description="Helical" evidence="9">
    <location>
        <begin position="229"/>
        <end position="262"/>
    </location>
</feature>
<feature type="transmembrane region" description="Helical" evidence="9">
    <location>
        <begin position="190"/>
        <end position="208"/>
    </location>
</feature>
<dbReference type="PANTHER" id="PTHR11795:SF445">
    <property type="entry name" value="AMINO ACID ABC TRANSPORTER PERMEASE PROTEIN"/>
    <property type="match status" value="1"/>
</dbReference>
<evidence type="ECO:0000256" key="1">
    <source>
        <dbReference type="ARBA" id="ARBA00004651"/>
    </source>
</evidence>
<keyword evidence="5" id="KW-0029">Amino-acid transport</keyword>
<dbReference type="AlphaFoldDB" id="A0A9D1LRI0"/>
<keyword evidence="4 9" id="KW-0812">Transmembrane</keyword>
<dbReference type="PANTHER" id="PTHR11795">
    <property type="entry name" value="BRANCHED-CHAIN AMINO ACID TRANSPORT SYSTEM PERMEASE PROTEIN LIVH"/>
    <property type="match status" value="1"/>
</dbReference>
<evidence type="ECO:0000256" key="9">
    <source>
        <dbReference type="SAM" id="Phobius"/>
    </source>
</evidence>
<feature type="transmembrane region" description="Helical" evidence="9">
    <location>
        <begin position="268"/>
        <end position="288"/>
    </location>
</feature>
<reference evidence="10" key="1">
    <citation type="submission" date="2020-10" db="EMBL/GenBank/DDBJ databases">
        <authorList>
            <person name="Gilroy R."/>
        </authorList>
    </citation>
    <scope>NUCLEOTIDE SEQUENCE</scope>
    <source>
        <strain evidence="10">ChiSxjej2B14-8506</strain>
    </source>
</reference>
<evidence type="ECO:0000313" key="11">
    <source>
        <dbReference type="Proteomes" id="UP000824123"/>
    </source>
</evidence>
<evidence type="ECO:0000256" key="4">
    <source>
        <dbReference type="ARBA" id="ARBA00022692"/>
    </source>
</evidence>
<dbReference type="GO" id="GO:0005886">
    <property type="term" value="C:plasma membrane"/>
    <property type="evidence" value="ECO:0007669"/>
    <property type="project" value="UniProtKB-SubCell"/>
</dbReference>
<evidence type="ECO:0000256" key="7">
    <source>
        <dbReference type="ARBA" id="ARBA00023136"/>
    </source>
</evidence>
<keyword evidence="2" id="KW-0813">Transport</keyword>
<keyword evidence="6 9" id="KW-1133">Transmembrane helix</keyword>
<dbReference type="GO" id="GO:0022857">
    <property type="term" value="F:transmembrane transporter activity"/>
    <property type="evidence" value="ECO:0007669"/>
    <property type="project" value="InterPro"/>
</dbReference>
<feature type="transmembrane region" description="Helical" evidence="9">
    <location>
        <begin position="137"/>
        <end position="161"/>
    </location>
</feature>
<name>A0A9D1LRI0_9FIRM</name>
<dbReference type="Proteomes" id="UP000824123">
    <property type="component" value="Unassembled WGS sequence"/>
</dbReference>
<comment type="similarity">
    <text evidence="8">Belongs to the binding-protein-dependent transport system permease family. LivHM subfamily.</text>
</comment>
<evidence type="ECO:0000256" key="5">
    <source>
        <dbReference type="ARBA" id="ARBA00022970"/>
    </source>
</evidence>
<keyword evidence="7 9" id="KW-0472">Membrane</keyword>
<accession>A0A9D1LRI0</accession>
<organism evidence="10 11">
    <name type="scientific">Candidatus Fimadaptatus faecigallinarum</name>
    <dbReference type="NCBI Taxonomy" id="2840814"/>
    <lineage>
        <taxon>Bacteria</taxon>
        <taxon>Bacillati</taxon>
        <taxon>Bacillota</taxon>
        <taxon>Clostridia</taxon>
        <taxon>Eubacteriales</taxon>
        <taxon>Candidatus Fimadaptatus</taxon>
    </lineage>
</organism>
<dbReference type="Pfam" id="PF02653">
    <property type="entry name" value="BPD_transp_2"/>
    <property type="match status" value="1"/>
</dbReference>